<dbReference type="Proteomes" id="UP000199025">
    <property type="component" value="Unassembled WGS sequence"/>
</dbReference>
<dbReference type="RefSeq" id="WP_091508366.1">
    <property type="nucleotide sequence ID" value="NZ_FORP01000008.1"/>
</dbReference>
<sequence length="196" mass="20122">MTRATKWALVVGVLVLGVIIAVLPRTDGTRNAAGPDLTAARAAAALPPCPAGNGEVAQFKGVSAQCLGDGSPVDVGSALAGKTTLVNVWATWCVPCKTELPVLAEYAAQPGAAQVLLVQAASSQADGLALLKDLNVHLPSVFDGEGTTGPVREALRVPSWLPVSYLVTPDGQVHFIRNPPTFGNPDAVRQAVESPS</sequence>
<dbReference type="PANTHER" id="PTHR42852">
    <property type="entry name" value="THIOL:DISULFIDE INTERCHANGE PROTEIN DSBE"/>
    <property type="match status" value="1"/>
</dbReference>
<evidence type="ECO:0000256" key="1">
    <source>
        <dbReference type="ARBA" id="ARBA00004196"/>
    </source>
</evidence>
<dbReference type="PROSITE" id="PS51352">
    <property type="entry name" value="THIOREDOXIN_2"/>
    <property type="match status" value="1"/>
</dbReference>
<dbReference type="GO" id="GO:0016853">
    <property type="term" value="F:isomerase activity"/>
    <property type="evidence" value="ECO:0007669"/>
    <property type="project" value="UniProtKB-KW"/>
</dbReference>
<keyword evidence="3" id="KW-0735">Signal-anchor</keyword>
<keyword evidence="4" id="KW-1015">Disulfide bond</keyword>
<dbReference type="Gene3D" id="3.40.30.10">
    <property type="entry name" value="Glutaredoxin"/>
    <property type="match status" value="1"/>
</dbReference>
<dbReference type="EMBL" id="FORP01000008">
    <property type="protein sequence ID" value="SFJ78463.1"/>
    <property type="molecule type" value="Genomic_DNA"/>
</dbReference>
<dbReference type="Pfam" id="PF08534">
    <property type="entry name" value="Redoxin"/>
    <property type="match status" value="1"/>
</dbReference>
<evidence type="ECO:0000313" key="8">
    <source>
        <dbReference type="Proteomes" id="UP000199025"/>
    </source>
</evidence>
<keyword evidence="8" id="KW-1185">Reference proteome</keyword>
<dbReference type="CDD" id="cd02966">
    <property type="entry name" value="TlpA_like_family"/>
    <property type="match status" value="1"/>
</dbReference>
<dbReference type="AlphaFoldDB" id="A0A1I3U6V5"/>
<evidence type="ECO:0000259" key="6">
    <source>
        <dbReference type="PROSITE" id="PS51352"/>
    </source>
</evidence>
<keyword evidence="2" id="KW-0201">Cytochrome c-type biogenesis</keyword>
<comment type="subcellular location">
    <subcellularLocation>
        <location evidence="1">Cell envelope</location>
    </subcellularLocation>
</comment>
<organism evidence="7 8">
    <name type="scientific">Amycolatopsis sacchari</name>
    <dbReference type="NCBI Taxonomy" id="115433"/>
    <lineage>
        <taxon>Bacteria</taxon>
        <taxon>Bacillati</taxon>
        <taxon>Actinomycetota</taxon>
        <taxon>Actinomycetes</taxon>
        <taxon>Pseudonocardiales</taxon>
        <taxon>Pseudonocardiaceae</taxon>
        <taxon>Amycolatopsis</taxon>
    </lineage>
</organism>
<accession>A0A1I3U6V5</accession>
<dbReference type="OrthoDB" id="9796554at2"/>
<dbReference type="GO" id="GO:0017004">
    <property type="term" value="P:cytochrome complex assembly"/>
    <property type="evidence" value="ECO:0007669"/>
    <property type="project" value="UniProtKB-KW"/>
</dbReference>
<dbReference type="InterPro" id="IPR017937">
    <property type="entry name" value="Thioredoxin_CS"/>
</dbReference>
<dbReference type="PROSITE" id="PS00194">
    <property type="entry name" value="THIOREDOXIN_1"/>
    <property type="match status" value="1"/>
</dbReference>
<evidence type="ECO:0000256" key="3">
    <source>
        <dbReference type="ARBA" id="ARBA00022968"/>
    </source>
</evidence>
<dbReference type="GO" id="GO:0030313">
    <property type="term" value="C:cell envelope"/>
    <property type="evidence" value="ECO:0007669"/>
    <property type="project" value="UniProtKB-SubCell"/>
</dbReference>
<evidence type="ECO:0000313" key="7">
    <source>
        <dbReference type="EMBL" id="SFJ78463.1"/>
    </source>
</evidence>
<gene>
    <name evidence="7" type="ORF">SAMN05421835_108277</name>
</gene>
<proteinExistence type="predicted"/>
<evidence type="ECO:0000256" key="2">
    <source>
        <dbReference type="ARBA" id="ARBA00022748"/>
    </source>
</evidence>
<reference evidence="7 8" key="1">
    <citation type="submission" date="2016-10" db="EMBL/GenBank/DDBJ databases">
        <authorList>
            <person name="de Groot N.N."/>
        </authorList>
    </citation>
    <scope>NUCLEOTIDE SEQUENCE [LARGE SCALE GENOMIC DNA]</scope>
    <source>
        <strain evidence="7 8">DSM 44468</strain>
    </source>
</reference>
<name>A0A1I3U6V5_9PSEU</name>
<evidence type="ECO:0000256" key="5">
    <source>
        <dbReference type="ARBA" id="ARBA00023284"/>
    </source>
</evidence>
<keyword evidence="3" id="KW-0812">Transmembrane</keyword>
<protein>
    <submittedName>
        <fullName evidence="7">Thiol-disulfide isomerase or thioredoxin</fullName>
    </submittedName>
</protein>
<keyword evidence="7" id="KW-0413">Isomerase</keyword>
<dbReference type="InterPro" id="IPR013766">
    <property type="entry name" value="Thioredoxin_domain"/>
</dbReference>
<evidence type="ECO:0000256" key="4">
    <source>
        <dbReference type="ARBA" id="ARBA00023157"/>
    </source>
</evidence>
<dbReference type="InterPro" id="IPR036249">
    <property type="entry name" value="Thioredoxin-like_sf"/>
</dbReference>
<dbReference type="GO" id="GO:0016491">
    <property type="term" value="F:oxidoreductase activity"/>
    <property type="evidence" value="ECO:0007669"/>
    <property type="project" value="InterPro"/>
</dbReference>
<dbReference type="InterPro" id="IPR013740">
    <property type="entry name" value="Redoxin"/>
</dbReference>
<dbReference type="InterPro" id="IPR050553">
    <property type="entry name" value="Thioredoxin_ResA/DsbE_sf"/>
</dbReference>
<keyword evidence="5" id="KW-0676">Redox-active center</keyword>
<dbReference type="SUPFAM" id="SSF52833">
    <property type="entry name" value="Thioredoxin-like"/>
    <property type="match status" value="1"/>
</dbReference>
<dbReference type="PANTHER" id="PTHR42852:SF6">
    <property type="entry name" value="THIOL:DISULFIDE INTERCHANGE PROTEIN DSBE"/>
    <property type="match status" value="1"/>
</dbReference>
<dbReference type="STRING" id="115433.SAMN05421835_108277"/>
<feature type="domain" description="Thioredoxin" evidence="6">
    <location>
        <begin position="37"/>
        <end position="196"/>
    </location>
</feature>